<proteinExistence type="predicted"/>
<sequence>MAIVHMSSMGLVSTLFAVVLTITLTNAATTPLSYASPPQRQCGEVNVFLHGLPPTHPLVIQQGYDPDAVRQALVADQHTILDAGYNYRAYLASRLRGIRWDAVGVGYGVRGSNSEILTRKLEEVISVFRQEAKEAMIVFNRSPNTTLEALRANVPLPGNCPKGKDLGFEV</sequence>
<name>A0A139I6G6_9PEZI</name>
<protein>
    <submittedName>
        <fullName evidence="2">Uncharacterized protein</fullName>
    </submittedName>
</protein>
<dbReference type="EMBL" id="LFZO01000265">
    <property type="protein sequence ID" value="KXT10350.1"/>
    <property type="molecule type" value="Genomic_DNA"/>
</dbReference>
<dbReference type="Proteomes" id="UP000073492">
    <property type="component" value="Unassembled WGS sequence"/>
</dbReference>
<gene>
    <name evidence="2" type="ORF">AC579_9162</name>
</gene>
<evidence type="ECO:0000313" key="2">
    <source>
        <dbReference type="EMBL" id="KXT10350.1"/>
    </source>
</evidence>
<accession>A0A139I6G6</accession>
<dbReference type="AlphaFoldDB" id="A0A139I6G6"/>
<organism evidence="2 3">
    <name type="scientific">Pseudocercospora musae</name>
    <dbReference type="NCBI Taxonomy" id="113226"/>
    <lineage>
        <taxon>Eukaryota</taxon>
        <taxon>Fungi</taxon>
        <taxon>Dikarya</taxon>
        <taxon>Ascomycota</taxon>
        <taxon>Pezizomycotina</taxon>
        <taxon>Dothideomycetes</taxon>
        <taxon>Dothideomycetidae</taxon>
        <taxon>Mycosphaerellales</taxon>
        <taxon>Mycosphaerellaceae</taxon>
        <taxon>Pseudocercospora</taxon>
    </lineage>
</organism>
<comment type="caution">
    <text evidence="2">The sequence shown here is derived from an EMBL/GenBank/DDBJ whole genome shotgun (WGS) entry which is preliminary data.</text>
</comment>
<feature type="signal peptide" evidence="1">
    <location>
        <begin position="1"/>
        <end position="27"/>
    </location>
</feature>
<keyword evidence="1" id="KW-0732">Signal</keyword>
<keyword evidence="3" id="KW-1185">Reference proteome</keyword>
<feature type="chain" id="PRO_5007297182" evidence="1">
    <location>
        <begin position="28"/>
        <end position="170"/>
    </location>
</feature>
<dbReference type="OrthoDB" id="2943660at2759"/>
<reference evidence="2 3" key="1">
    <citation type="submission" date="2015-07" db="EMBL/GenBank/DDBJ databases">
        <title>Comparative genomics of the Sigatoka disease complex on banana suggests a link between parallel evolutionary changes in Pseudocercospora fijiensis and Pseudocercospora eumusae and increased virulence on the banana host.</title>
        <authorList>
            <person name="Chang T.-C."/>
            <person name="Salvucci A."/>
            <person name="Crous P.W."/>
            <person name="Stergiopoulos I."/>
        </authorList>
    </citation>
    <scope>NUCLEOTIDE SEQUENCE [LARGE SCALE GENOMIC DNA]</scope>
    <source>
        <strain evidence="2 3">CBS 116634</strain>
    </source>
</reference>
<evidence type="ECO:0000313" key="3">
    <source>
        <dbReference type="Proteomes" id="UP000073492"/>
    </source>
</evidence>
<evidence type="ECO:0000256" key="1">
    <source>
        <dbReference type="SAM" id="SignalP"/>
    </source>
</evidence>